<dbReference type="Proteomes" id="UP000335636">
    <property type="component" value="Unassembled WGS sequence"/>
</dbReference>
<evidence type="ECO:0000313" key="3">
    <source>
        <dbReference type="EMBL" id="VTJ90377.1"/>
    </source>
</evidence>
<reference evidence="3" key="1">
    <citation type="submission" date="2019-04" db="EMBL/GenBank/DDBJ databases">
        <authorList>
            <person name="Alioto T."/>
            <person name="Alioto T."/>
        </authorList>
    </citation>
    <scope>NUCLEOTIDE SEQUENCE [LARGE SCALE GENOMIC DNA]</scope>
</reference>
<evidence type="ECO:0000313" key="4">
    <source>
        <dbReference type="Proteomes" id="UP000335636"/>
    </source>
</evidence>
<evidence type="ECO:0000256" key="1">
    <source>
        <dbReference type="ARBA" id="ARBA00022614"/>
    </source>
</evidence>
<dbReference type="EMBL" id="CABDUW010004421">
    <property type="protein sequence ID" value="VTJ90377.1"/>
    <property type="molecule type" value="Genomic_DNA"/>
</dbReference>
<feature type="non-terminal residue" evidence="3">
    <location>
        <position position="1"/>
    </location>
</feature>
<keyword evidence="2" id="KW-0677">Repeat</keyword>
<keyword evidence="1" id="KW-0433">Leucine-rich repeat</keyword>
<gene>
    <name evidence="3" type="ORF">MONAX_5E029405</name>
</gene>
<keyword evidence="4" id="KW-1185">Reference proteome</keyword>
<dbReference type="PANTHER" id="PTHR14224:SF19">
    <property type="entry name" value="PRAME FAMILY MEMBER 11-RELATED"/>
    <property type="match status" value="1"/>
</dbReference>
<dbReference type="PANTHER" id="PTHR14224">
    <property type="entry name" value="SIMILAR TO PREFERENTIALLY EXPRESSED ANTIGEN IN MELANOMA-LIKE 3"/>
    <property type="match status" value="1"/>
</dbReference>
<dbReference type="SUPFAM" id="SSF52047">
    <property type="entry name" value="RNI-like"/>
    <property type="match status" value="1"/>
</dbReference>
<sequence>HLKMPLEALSITNCPLSDSDQNYLSRYPNTNQLRHLDLRGIKLINFSLEPLKILLETVAATLKSEPRLGSL</sequence>
<protein>
    <submittedName>
        <fullName evidence="3">Uncharacterized protein</fullName>
    </submittedName>
</protein>
<organism evidence="3 4">
    <name type="scientific">Marmota monax</name>
    <name type="common">Woodchuck</name>
    <dbReference type="NCBI Taxonomy" id="9995"/>
    <lineage>
        <taxon>Eukaryota</taxon>
        <taxon>Metazoa</taxon>
        <taxon>Chordata</taxon>
        <taxon>Craniata</taxon>
        <taxon>Vertebrata</taxon>
        <taxon>Euteleostomi</taxon>
        <taxon>Mammalia</taxon>
        <taxon>Eutheria</taxon>
        <taxon>Euarchontoglires</taxon>
        <taxon>Glires</taxon>
        <taxon>Rodentia</taxon>
        <taxon>Sciuromorpha</taxon>
        <taxon>Sciuridae</taxon>
        <taxon>Xerinae</taxon>
        <taxon>Marmotini</taxon>
        <taxon>Marmota</taxon>
    </lineage>
</organism>
<dbReference type="AlphaFoldDB" id="A0A5E4D7Z2"/>
<evidence type="ECO:0000256" key="2">
    <source>
        <dbReference type="ARBA" id="ARBA00022737"/>
    </source>
</evidence>
<name>A0A5E4D7Z2_MARMO</name>
<dbReference type="GO" id="GO:0005737">
    <property type="term" value="C:cytoplasm"/>
    <property type="evidence" value="ECO:0007669"/>
    <property type="project" value="TreeGrafter"/>
</dbReference>
<proteinExistence type="predicted"/>
<comment type="caution">
    <text evidence="3">The sequence shown here is derived from an EMBL/GenBank/DDBJ whole genome shotgun (WGS) entry which is preliminary data.</text>
</comment>
<accession>A0A5E4D7Z2</accession>
<dbReference type="InterPro" id="IPR050694">
    <property type="entry name" value="LRRC14/PRAME"/>
</dbReference>